<evidence type="ECO:0000256" key="1">
    <source>
        <dbReference type="SAM" id="Phobius"/>
    </source>
</evidence>
<proteinExistence type="predicted"/>
<dbReference type="EMBL" id="CYHA01000001">
    <property type="protein sequence ID" value="CUA81830.1"/>
    <property type="molecule type" value="Genomic_DNA"/>
</dbReference>
<protein>
    <recommendedName>
        <fullName evidence="4">Tetratricopeptide repeat</fullName>
    </recommendedName>
</protein>
<keyword evidence="1" id="KW-0472">Membrane</keyword>
<keyword evidence="3" id="KW-1185">Reference proteome</keyword>
<reference evidence="3" key="1">
    <citation type="submission" date="2015-08" db="EMBL/GenBank/DDBJ databases">
        <authorList>
            <person name="Varghese N."/>
        </authorList>
    </citation>
    <scope>NUCLEOTIDE SEQUENCE [LARGE SCALE GENOMIC DNA]</scope>
    <source>
        <strain evidence="3">DSM 17901</strain>
    </source>
</reference>
<evidence type="ECO:0000313" key="3">
    <source>
        <dbReference type="Proteomes" id="UP000243535"/>
    </source>
</evidence>
<dbReference type="RefSeq" id="WP_245622677.1">
    <property type="nucleotide sequence ID" value="NZ_CYHA01000001.1"/>
</dbReference>
<name>A0A0K6GSX1_9NEIS</name>
<sequence length="125" mass="14292">MEVFAAFAASLGLMVSYYLMRRLWRQLRYVKPRDRGIDPVGEAEVFLAYGKVSEAVRVLKATVREEPDNLPAKITLLRAYSHSGDSKAYSLLARDVESRLQGQPVWKTIQQHGRELDPTNPLFNR</sequence>
<dbReference type="STRING" id="375574.GCA_001418035_00475"/>
<feature type="transmembrane region" description="Helical" evidence="1">
    <location>
        <begin position="6"/>
        <end position="24"/>
    </location>
</feature>
<evidence type="ECO:0000313" key="2">
    <source>
        <dbReference type="EMBL" id="CUA81830.1"/>
    </source>
</evidence>
<gene>
    <name evidence="2" type="ORF">Ga0061063_0677</name>
</gene>
<dbReference type="AlphaFoldDB" id="A0A0K6GSX1"/>
<keyword evidence="1" id="KW-0812">Transmembrane</keyword>
<dbReference type="Proteomes" id="UP000243535">
    <property type="component" value="Unassembled WGS sequence"/>
</dbReference>
<organism evidence="2 3">
    <name type="scientific">Gulbenkiania indica</name>
    <dbReference type="NCBI Taxonomy" id="375574"/>
    <lineage>
        <taxon>Bacteria</taxon>
        <taxon>Pseudomonadati</taxon>
        <taxon>Pseudomonadota</taxon>
        <taxon>Betaproteobacteria</taxon>
        <taxon>Neisseriales</taxon>
        <taxon>Chromobacteriaceae</taxon>
        <taxon>Gulbenkiania</taxon>
    </lineage>
</organism>
<evidence type="ECO:0008006" key="4">
    <source>
        <dbReference type="Google" id="ProtNLM"/>
    </source>
</evidence>
<keyword evidence="1" id="KW-1133">Transmembrane helix</keyword>
<accession>A0A0K6GSX1</accession>